<evidence type="ECO:0000313" key="2">
    <source>
        <dbReference type="Proteomes" id="UP000305401"/>
    </source>
</evidence>
<gene>
    <name evidence="1" type="ORF">E5990_08905</name>
</gene>
<dbReference type="EMBL" id="SSTG01000130">
    <property type="protein sequence ID" value="THG45483.1"/>
    <property type="molecule type" value="Genomic_DNA"/>
</dbReference>
<accession>A0AC61S3S9</accession>
<keyword evidence="2" id="KW-1185">Reference proteome</keyword>
<name>A0AC61S3S9_9BACT</name>
<evidence type="ECO:0000313" key="1">
    <source>
        <dbReference type="EMBL" id="THG45483.1"/>
    </source>
</evidence>
<organism evidence="1 2">
    <name type="scientific">Muribaculum caecicola</name>
    <dbReference type="NCBI Taxonomy" id="3038144"/>
    <lineage>
        <taxon>Bacteria</taxon>
        <taxon>Pseudomonadati</taxon>
        <taxon>Bacteroidota</taxon>
        <taxon>Bacteroidia</taxon>
        <taxon>Bacteroidales</taxon>
        <taxon>Muribaculaceae</taxon>
        <taxon>Muribaculum</taxon>
    </lineage>
</organism>
<dbReference type="Proteomes" id="UP000305401">
    <property type="component" value="Unassembled WGS sequence"/>
</dbReference>
<reference evidence="1" key="1">
    <citation type="submission" date="2019-04" db="EMBL/GenBank/DDBJ databases">
        <title>Microbes associate with the intestines of laboratory mice.</title>
        <authorList>
            <person name="Navarre W."/>
            <person name="Wong E."/>
            <person name="Huang K.C."/>
            <person name="Tropini C."/>
            <person name="Ng K."/>
            <person name="Yu B."/>
        </authorList>
    </citation>
    <scope>NUCLEOTIDE SEQUENCE</scope>
    <source>
        <strain evidence="1">NM86_A22</strain>
    </source>
</reference>
<proteinExistence type="predicted"/>
<sequence length="246" mass="25987">MLPVEILYKSQKTVVGCTNRGTVTDMLNPYDGFCMCGYTGDDPEHVDACVGAMARFFGLDASRMLVPLQVHGTEVAVVEALPVNESFLDGVDAVVTTVPDLMVGVSTADCIPVILSDENAGVVAAVHAGWRGAVAGIVEKTVGIMRKLGAGNIKGFIGPGICCSCFEVGPDVAIRFPAGFVSYAYGDRPHVDLPGYVASILEQCGVAIALRHSGCTCCMPQRYFSARALGIHSGRNYTFGILFGRK</sequence>
<comment type="caution">
    <text evidence="1">The sequence shown here is derived from an EMBL/GenBank/DDBJ whole genome shotgun (WGS) entry which is preliminary data.</text>
</comment>
<protein>
    <submittedName>
        <fullName evidence="1">Laccase domain-containing protein</fullName>
    </submittedName>
</protein>